<dbReference type="GO" id="GO:0005524">
    <property type="term" value="F:ATP binding"/>
    <property type="evidence" value="ECO:0007669"/>
    <property type="project" value="UniProtKB-KW"/>
</dbReference>
<dbReference type="STRING" id="64571.A0A1Y2G871"/>
<evidence type="ECO:0000256" key="1">
    <source>
        <dbReference type="ARBA" id="ARBA00022741"/>
    </source>
</evidence>
<evidence type="ECO:0000256" key="2">
    <source>
        <dbReference type="ARBA" id="ARBA00022840"/>
    </source>
</evidence>
<evidence type="ECO:0000313" key="6">
    <source>
        <dbReference type="Proteomes" id="UP000193648"/>
    </source>
</evidence>
<gene>
    <name evidence="5" type="ORF">BCR41DRAFT_390099</name>
</gene>
<dbReference type="AlphaFoldDB" id="A0A1Y2G871"/>
<dbReference type="GO" id="GO:0016020">
    <property type="term" value="C:membrane"/>
    <property type="evidence" value="ECO:0007669"/>
    <property type="project" value="TreeGrafter"/>
</dbReference>
<keyword evidence="6" id="KW-1185">Reference proteome</keyword>
<dbReference type="Gene3D" id="3.40.50.12780">
    <property type="entry name" value="N-terminal domain of ligase-like"/>
    <property type="match status" value="1"/>
</dbReference>
<dbReference type="RefSeq" id="XP_021876322.1">
    <property type="nucleotide sequence ID" value="XM_022028192.1"/>
</dbReference>
<dbReference type="SUPFAM" id="SSF56801">
    <property type="entry name" value="Acetyl-CoA synthetase-like"/>
    <property type="match status" value="1"/>
</dbReference>
<organism evidence="5 6">
    <name type="scientific">Lobosporangium transversale</name>
    <dbReference type="NCBI Taxonomy" id="64571"/>
    <lineage>
        <taxon>Eukaryota</taxon>
        <taxon>Fungi</taxon>
        <taxon>Fungi incertae sedis</taxon>
        <taxon>Mucoromycota</taxon>
        <taxon>Mortierellomycotina</taxon>
        <taxon>Mortierellomycetes</taxon>
        <taxon>Mortierellales</taxon>
        <taxon>Mortierellaceae</taxon>
        <taxon>Lobosporangium</taxon>
    </lineage>
</organism>
<comment type="caution">
    <text evidence="5">The sequence shown here is derived from an EMBL/GenBank/DDBJ whole genome shotgun (WGS) entry which is preliminary data.</text>
</comment>
<dbReference type="OrthoDB" id="1700726at2759"/>
<dbReference type="Pfam" id="PF00501">
    <property type="entry name" value="AMP-binding"/>
    <property type="match status" value="1"/>
</dbReference>
<dbReference type="InterPro" id="IPR042099">
    <property type="entry name" value="ANL_N_sf"/>
</dbReference>
<dbReference type="InterPro" id="IPR000873">
    <property type="entry name" value="AMP-dep_synth/lig_dom"/>
</dbReference>
<evidence type="ECO:0000256" key="3">
    <source>
        <dbReference type="SAM" id="Phobius"/>
    </source>
</evidence>
<sequence>MEVDALTTVLIAAITLFLAYIQFNKSEPDVHPLVLQQQSTPTLIRNEGESVIYRSKFISHTAPLLKLPNESRINTLYDVWQAGRAIDPSAVSLTFLLQNQFYLVNNTYEQAERRISGFGSGFVSLTGLKPKTETPVGIMAPYSQESFIAQQAFYRYSFVAVPIHDLKNIDLLIEVVSQTKLKAIIVSQKALPSLLHVLKECPSVKTIIVAGIYISAEQIKLATHYGVKITKFSSLEYNGSLDPLEPIKPAPDDIAMINFNTKSNSLSKGVVLTHSNLVAAMAAFSASLPAGKKFTSKDRLLSHFSHGDVIAIWLSSAIILTGGSQIFPSGLMKNVLHEAQASMPTIFASAPITLEKIHQALQLTYGKGFLFNRAYAAKLALLRAGRITTTSLWDFVKLTEIRGKLGGKVRMMVTTNPTQQETLDYIRAALGIHVISTYGRTETSGLTCCSNIYDYSSAPTLGGPVGCNEIKLIDYVEGGYTSSDAPYPRGEILIRGPNVMKGYYKKPNATASVLDKDGWFHTSELGAFHDNGAIELLGKKKRTRVSSLSTTDSSLSSGSGQ</sequence>
<keyword evidence="3" id="KW-1133">Transmembrane helix</keyword>
<reference evidence="5 6" key="1">
    <citation type="submission" date="2016-07" db="EMBL/GenBank/DDBJ databases">
        <title>Pervasive Adenine N6-methylation of Active Genes in Fungi.</title>
        <authorList>
            <consortium name="DOE Joint Genome Institute"/>
            <person name="Mondo S.J."/>
            <person name="Dannebaum R.O."/>
            <person name="Kuo R.C."/>
            <person name="Labutti K."/>
            <person name="Haridas S."/>
            <person name="Kuo A."/>
            <person name="Salamov A."/>
            <person name="Ahrendt S.R."/>
            <person name="Lipzen A."/>
            <person name="Sullivan W."/>
            <person name="Andreopoulos W.B."/>
            <person name="Clum A."/>
            <person name="Lindquist E."/>
            <person name="Daum C."/>
            <person name="Ramamoorthy G.K."/>
            <person name="Gryganskyi A."/>
            <person name="Culley D."/>
            <person name="Magnuson J.K."/>
            <person name="James T.Y."/>
            <person name="O'Malley M.A."/>
            <person name="Stajich J.E."/>
            <person name="Spatafora J.W."/>
            <person name="Visel A."/>
            <person name="Grigoriev I.V."/>
        </authorList>
    </citation>
    <scope>NUCLEOTIDE SEQUENCE [LARGE SCALE GENOMIC DNA]</scope>
    <source>
        <strain evidence="5 6">NRRL 3116</strain>
    </source>
</reference>
<keyword evidence="2" id="KW-0067">ATP-binding</keyword>
<keyword evidence="3" id="KW-0812">Transmembrane</keyword>
<name>A0A1Y2G871_9FUNG</name>
<dbReference type="Proteomes" id="UP000193648">
    <property type="component" value="Unassembled WGS sequence"/>
</dbReference>
<feature type="domain" description="AMP-dependent synthetase/ligase" evidence="4">
    <location>
        <begin position="107"/>
        <end position="504"/>
    </location>
</feature>
<dbReference type="GeneID" id="33570035"/>
<protein>
    <recommendedName>
        <fullName evidence="4">AMP-dependent synthetase/ligase domain-containing protein</fullName>
    </recommendedName>
</protein>
<evidence type="ECO:0000313" key="5">
    <source>
        <dbReference type="EMBL" id="ORZ04045.1"/>
    </source>
</evidence>
<proteinExistence type="predicted"/>
<keyword evidence="1" id="KW-0547">Nucleotide-binding</keyword>
<dbReference type="PANTHER" id="PTHR43272">
    <property type="entry name" value="LONG-CHAIN-FATTY-ACID--COA LIGASE"/>
    <property type="match status" value="1"/>
</dbReference>
<dbReference type="EMBL" id="MCFF01000060">
    <property type="protein sequence ID" value="ORZ04045.1"/>
    <property type="molecule type" value="Genomic_DNA"/>
</dbReference>
<dbReference type="InParanoid" id="A0A1Y2G871"/>
<dbReference type="GO" id="GO:0004467">
    <property type="term" value="F:long-chain fatty acid-CoA ligase activity"/>
    <property type="evidence" value="ECO:0007669"/>
    <property type="project" value="TreeGrafter"/>
</dbReference>
<accession>A0A1Y2G871</accession>
<keyword evidence="3" id="KW-0472">Membrane</keyword>
<dbReference type="PANTHER" id="PTHR43272:SF33">
    <property type="entry name" value="AMP-BINDING DOMAIN-CONTAINING PROTEIN-RELATED"/>
    <property type="match status" value="1"/>
</dbReference>
<dbReference type="GO" id="GO:0005783">
    <property type="term" value="C:endoplasmic reticulum"/>
    <property type="evidence" value="ECO:0007669"/>
    <property type="project" value="TreeGrafter"/>
</dbReference>
<feature type="transmembrane region" description="Helical" evidence="3">
    <location>
        <begin position="6"/>
        <end position="23"/>
    </location>
</feature>
<evidence type="ECO:0000259" key="4">
    <source>
        <dbReference type="Pfam" id="PF00501"/>
    </source>
</evidence>